<organism evidence="4">
    <name type="scientific">Blastocystis hominis</name>
    <dbReference type="NCBI Taxonomy" id="12968"/>
    <lineage>
        <taxon>Eukaryota</taxon>
        <taxon>Sar</taxon>
        <taxon>Stramenopiles</taxon>
        <taxon>Bigyra</taxon>
        <taxon>Opalozoa</taxon>
        <taxon>Opalinata</taxon>
        <taxon>Blastocystidae</taxon>
        <taxon>Blastocystis</taxon>
    </lineage>
</organism>
<dbReference type="EMBL" id="FN668654">
    <property type="protein sequence ID" value="CBK23102.2"/>
    <property type="molecule type" value="Genomic_DNA"/>
</dbReference>
<dbReference type="Proteomes" id="UP000008312">
    <property type="component" value="Unassembled WGS sequence"/>
</dbReference>
<evidence type="ECO:0000313" key="4">
    <source>
        <dbReference type="EMBL" id="CBK23102.2"/>
    </source>
</evidence>
<keyword evidence="2" id="KW-0863">Zinc-finger</keyword>
<keyword evidence="5" id="KW-1185">Reference proteome</keyword>
<protein>
    <recommendedName>
        <fullName evidence="6">PHD-type domain-containing protein</fullName>
    </recommendedName>
</protein>
<evidence type="ECO:0000256" key="1">
    <source>
        <dbReference type="ARBA" id="ARBA00022723"/>
    </source>
</evidence>
<dbReference type="SUPFAM" id="SSF57903">
    <property type="entry name" value="FYVE/PHD zinc finger"/>
    <property type="match status" value="1"/>
</dbReference>
<dbReference type="GO" id="GO:0008270">
    <property type="term" value="F:zinc ion binding"/>
    <property type="evidence" value="ECO:0007669"/>
    <property type="project" value="UniProtKB-KW"/>
</dbReference>
<keyword evidence="1" id="KW-0479">Metal-binding</keyword>
<name>D8M4W3_BLAHO</name>
<proteinExistence type="predicted"/>
<dbReference type="GeneID" id="24922693"/>
<dbReference type="InterPro" id="IPR013083">
    <property type="entry name" value="Znf_RING/FYVE/PHD"/>
</dbReference>
<gene>
    <name evidence="4" type="ORF">GSBLH_T00006569001</name>
</gene>
<keyword evidence="3" id="KW-0862">Zinc</keyword>
<dbReference type="Gene3D" id="3.30.40.10">
    <property type="entry name" value="Zinc/RING finger domain, C3HC4 (zinc finger)"/>
    <property type="match status" value="1"/>
</dbReference>
<dbReference type="InterPro" id="IPR019786">
    <property type="entry name" value="Zinc_finger_PHD-type_CS"/>
</dbReference>
<sequence>MKENEAILNSIKDDAIKTFTEMSDFNKYKGTVISLYRKYLEEHHEADKSGQVCSVCNKCILDKCVECKGCHCKTHAVCYNLKRHPEKVWYCIVCEDILRYCMNVPDYDKFEEEQIDRVEPEIMANRNEIFCCICGYSEGAMIRTVLNGVYCHLSCVSWCEEVQLSNTKGAVDQSLFQKI</sequence>
<evidence type="ECO:0000256" key="3">
    <source>
        <dbReference type="ARBA" id="ARBA00022833"/>
    </source>
</evidence>
<dbReference type="RefSeq" id="XP_012897150.1">
    <property type="nucleotide sequence ID" value="XM_013041696.1"/>
</dbReference>
<dbReference type="PROSITE" id="PS01359">
    <property type="entry name" value="ZF_PHD_1"/>
    <property type="match status" value="1"/>
</dbReference>
<dbReference type="AlphaFoldDB" id="D8M4W3"/>
<evidence type="ECO:0000313" key="5">
    <source>
        <dbReference type="Proteomes" id="UP000008312"/>
    </source>
</evidence>
<dbReference type="InParanoid" id="D8M4W3"/>
<evidence type="ECO:0000256" key="2">
    <source>
        <dbReference type="ARBA" id="ARBA00022771"/>
    </source>
</evidence>
<dbReference type="InterPro" id="IPR011011">
    <property type="entry name" value="Znf_FYVE_PHD"/>
</dbReference>
<reference evidence="4" key="1">
    <citation type="submission" date="2010-02" db="EMBL/GenBank/DDBJ databases">
        <title>Sequencing and annotation of the Blastocystis hominis genome.</title>
        <authorList>
            <person name="Wincker P."/>
        </authorList>
    </citation>
    <scope>NUCLEOTIDE SEQUENCE</scope>
    <source>
        <strain evidence="4">Singapore isolate B</strain>
    </source>
</reference>
<accession>D8M4W3</accession>
<evidence type="ECO:0008006" key="6">
    <source>
        <dbReference type="Google" id="ProtNLM"/>
    </source>
</evidence>